<evidence type="ECO:0000256" key="6">
    <source>
        <dbReference type="ARBA" id="ARBA00023136"/>
    </source>
</evidence>
<keyword evidence="3" id="KW-1003">Cell membrane</keyword>
<dbReference type="GO" id="GO:0005886">
    <property type="term" value="C:plasma membrane"/>
    <property type="evidence" value="ECO:0007669"/>
    <property type="project" value="UniProtKB-SubCell"/>
</dbReference>
<name>A0A6J4KEA1_9SPHI</name>
<evidence type="ECO:0000259" key="9">
    <source>
        <dbReference type="Pfam" id="PF04239"/>
    </source>
</evidence>
<evidence type="ECO:0000256" key="2">
    <source>
        <dbReference type="ARBA" id="ARBA00006448"/>
    </source>
</evidence>
<keyword evidence="4 8" id="KW-0812">Transmembrane</keyword>
<protein>
    <recommendedName>
        <fullName evidence="9">YetF C-terminal domain-containing protein</fullName>
    </recommendedName>
</protein>
<feature type="transmembrane region" description="Helical" evidence="8">
    <location>
        <begin position="84"/>
        <end position="103"/>
    </location>
</feature>
<gene>
    <name evidence="10" type="ORF">AVDCRST_MAG56-5702</name>
</gene>
<evidence type="ECO:0000256" key="4">
    <source>
        <dbReference type="ARBA" id="ARBA00022692"/>
    </source>
</evidence>
<feature type="compositionally biased region" description="Pro residues" evidence="7">
    <location>
        <begin position="295"/>
        <end position="313"/>
    </location>
</feature>
<evidence type="ECO:0000313" key="10">
    <source>
        <dbReference type="EMBL" id="CAA9303574.1"/>
    </source>
</evidence>
<keyword evidence="6 8" id="KW-0472">Membrane</keyword>
<dbReference type="PANTHER" id="PTHR34582">
    <property type="entry name" value="UPF0702 TRANSMEMBRANE PROTEIN YCAP"/>
    <property type="match status" value="1"/>
</dbReference>
<dbReference type="Gene3D" id="3.30.240.20">
    <property type="entry name" value="bsu07140 like domains"/>
    <property type="match status" value="1"/>
</dbReference>
<feature type="transmembrane region" description="Helical" evidence="8">
    <location>
        <begin position="135"/>
        <end position="158"/>
    </location>
</feature>
<comment type="subcellular location">
    <subcellularLocation>
        <location evidence="1">Cell membrane</location>
        <topology evidence="1">Multi-pass membrane protein</topology>
    </subcellularLocation>
</comment>
<reference evidence="10" key="1">
    <citation type="submission" date="2020-02" db="EMBL/GenBank/DDBJ databases">
        <authorList>
            <person name="Meier V. D."/>
        </authorList>
    </citation>
    <scope>NUCLEOTIDE SEQUENCE</scope>
    <source>
        <strain evidence="10">AVDCRST_MAG56</strain>
    </source>
</reference>
<feature type="region of interest" description="Disordered" evidence="7">
    <location>
        <begin position="279"/>
        <end position="313"/>
    </location>
</feature>
<dbReference type="InterPro" id="IPR007353">
    <property type="entry name" value="DUF421"/>
</dbReference>
<dbReference type="AlphaFoldDB" id="A0A6J4KEA1"/>
<dbReference type="PANTHER" id="PTHR34582:SF6">
    <property type="entry name" value="UPF0702 TRANSMEMBRANE PROTEIN YCAP"/>
    <property type="match status" value="1"/>
</dbReference>
<evidence type="ECO:0000256" key="7">
    <source>
        <dbReference type="SAM" id="MobiDB-lite"/>
    </source>
</evidence>
<keyword evidence="5 8" id="KW-1133">Transmembrane helix</keyword>
<proteinExistence type="inferred from homology"/>
<evidence type="ECO:0000256" key="8">
    <source>
        <dbReference type="SAM" id="Phobius"/>
    </source>
</evidence>
<accession>A0A6J4KEA1</accession>
<comment type="similarity">
    <text evidence="2">Belongs to the UPF0702 family.</text>
</comment>
<dbReference type="Pfam" id="PF04239">
    <property type="entry name" value="DUF421"/>
    <property type="match status" value="1"/>
</dbReference>
<feature type="transmembrane region" description="Helical" evidence="8">
    <location>
        <begin position="110"/>
        <end position="129"/>
    </location>
</feature>
<organism evidence="10">
    <name type="scientific">uncultured Cytophagales bacterium</name>
    <dbReference type="NCBI Taxonomy" id="158755"/>
    <lineage>
        <taxon>Bacteria</taxon>
        <taxon>Pseudomonadati</taxon>
        <taxon>Bacteroidota</taxon>
        <taxon>Sphingobacteriia</taxon>
        <taxon>Sphingobacteriales</taxon>
        <taxon>environmental samples</taxon>
    </lineage>
</organism>
<dbReference type="EMBL" id="CADCTQ010000467">
    <property type="protein sequence ID" value="CAA9303574.1"/>
    <property type="molecule type" value="Genomic_DNA"/>
</dbReference>
<evidence type="ECO:0000256" key="3">
    <source>
        <dbReference type="ARBA" id="ARBA00022475"/>
    </source>
</evidence>
<feature type="domain" description="YetF C-terminal" evidence="9">
    <location>
        <begin position="159"/>
        <end position="230"/>
    </location>
</feature>
<evidence type="ECO:0000256" key="1">
    <source>
        <dbReference type="ARBA" id="ARBA00004651"/>
    </source>
</evidence>
<dbReference type="InterPro" id="IPR023090">
    <property type="entry name" value="UPF0702_alpha/beta_dom_sf"/>
</dbReference>
<sequence length="313" mass="34489">MVFTKVYQAARRSTPPAYKNQIKHLMALPAGPIMARAAVRRSTAPINPQLLPSSNRKMEKEEIQSWDWQRILIGNTPGEFMLEVFLRTVVIYVVLLVVMRLLGKRMNTNVSILDMAIMVLLGAIVSPGMQLPDRGVLATILVLVCVVGFQRIVSLLAFKSRKIEVLTQGDVTRLVENGVIDVRQLRKSVISHEELFEYLRGQKVRQLGQVKRVYLEGSGQLSIFRNAQDQPGLCILPAEDEAVYRGEARSPRLLACKNCGTAVPGQLAASQPCGHCGARDWDPAVAAGEENQPGSPGPDPRPEPRPVPFPRGG</sequence>
<evidence type="ECO:0000256" key="5">
    <source>
        <dbReference type="ARBA" id="ARBA00022989"/>
    </source>
</evidence>